<protein>
    <recommendedName>
        <fullName evidence="5">HTH lysR-type domain-containing protein</fullName>
    </recommendedName>
</protein>
<comment type="caution">
    <text evidence="6">The sequence shown here is derived from an EMBL/GenBank/DDBJ whole genome shotgun (WGS) entry which is preliminary data.</text>
</comment>
<dbReference type="PROSITE" id="PS50931">
    <property type="entry name" value="HTH_LYSR"/>
    <property type="match status" value="1"/>
</dbReference>
<reference evidence="7" key="1">
    <citation type="submission" date="2018-09" db="EMBL/GenBank/DDBJ databases">
        <title>Draft Genome Sequence of Mediterraneibacter sp. KCTC 15684.</title>
        <authorList>
            <person name="Kim J.S."/>
            <person name="Han K.I."/>
            <person name="Suh M.K."/>
            <person name="Lee K.C."/>
            <person name="Eom M.K."/>
            <person name="Lee J.H."/>
            <person name="Park S.H."/>
            <person name="Kang S.W."/>
            <person name="Park J.E."/>
            <person name="Oh B.S."/>
            <person name="Yu S.Y."/>
            <person name="Choi S.H."/>
            <person name="Lee D.H."/>
            <person name="Yoon H."/>
            <person name="Kim B."/>
            <person name="Yang S.J."/>
            <person name="Lee J.S."/>
        </authorList>
    </citation>
    <scope>NUCLEOTIDE SEQUENCE [LARGE SCALE GENOMIC DNA]</scope>
    <source>
        <strain evidence="7">KCTC 15684</strain>
    </source>
</reference>
<name>A0A391P9L7_9FIRM</name>
<dbReference type="EMBL" id="BHGK01000001">
    <property type="protein sequence ID" value="GCA66283.1"/>
    <property type="molecule type" value="Genomic_DNA"/>
</dbReference>
<dbReference type="SUPFAM" id="SSF53850">
    <property type="entry name" value="Periplasmic binding protein-like II"/>
    <property type="match status" value="1"/>
</dbReference>
<dbReference type="Gene3D" id="1.10.10.10">
    <property type="entry name" value="Winged helix-like DNA-binding domain superfamily/Winged helix DNA-binding domain"/>
    <property type="match status" value="1"/>
</dbReference>
<organism evidence="6 7">
    <name type="scientific">Mediterraneibacter butyricigenes</name>
    <dbReference type="NCBI Taxonomy" id="2316025"/>
    <lineage>
        <taxon>Bacteria</taxon>
        <taxon>Bacillati</taxon>
        <taxon>Bacillota</taxon>
        <taxon>Clostridia</taxon>
        <taxon>Lachnospirales</taxon>
        <taxon>Lachnospiraceae</taxon>
        <taxon>Mediterraneibacter</taxon>
    </lineage>
</organism>
<dbReference type="SUPFAM" id="SSF46785">
    <property type="entry name" value="Winged helix' DNA-binding domain"/>
    <property type="match status" value="1"/>
</dbReference>
<dbReference type="InterPro" id="IPR036388">
    <property type="entry name" value="WH-like_DNA-bd_sf"/>
</dbReference>
<sequence>MRLVQLEYFIKIAECGSITKAAQELYVSQPSLTKAIASLEAEYDIKLLERTSKGVRMTARGSEFLEYAKDVISSSQKLEDVFGKKDSVPIQRLCIASQQFDFLYDLLKSVCREHQMMVNVMMAEVDRGTVLKRVKGRTADIGILILTDSDKKEFEQEIKKNALEVHEMADSGVYVCMASRSPFYHRTEVKSSEISDYLHVALDMDDQLIRKMYLGDLQNSVDNEQLICCNTISACLYFMREAGALLYIPKWVKGLLEKEPDIHVIPLVKDDGSAYPLVNHLAWVKRENEELTIPEQRFVHLLAEKVSE</sequence>
<dbReference type="GO" id="GO:0032993">
    <property type="term" value="C:protein-DNA complex"/>
    <property type="evidence" value="ECO:0007669"/>
    <property type="project" value="TreeGrafter"/>
</dbReference>
<dbReference type="InterPro" id="IPR000847">
    <property type="entry name" value="LysR_HTH_N"/>
</dbReference>
<dbReference type="PRINTS" id="PR00039">
    <property type="entry name" value="HTHLYSR"/>
</dbReference>
<dbReference type="Pfam" id="PF00126">
    <property type="entry name" value="HTH_1"/>
    <property type="match status" value="1"/>
</dbReference>
<dbReference type="AlphaFoldDB" id="A0A391P9L7"/>
<keyword evidence="2" id="KW-0805">Transcription regulation</keyword>
<evidence type="ECO:0000256" key="2">
    <source>
        <dbReference type="ARBA" id="ARBA00023015"/>
    </source>
</evidence>
<evidence type="ECO:0000256" key="1">
    <source>
        <dbReference type="ARBA" id="ARBA00009437"/>
    </source>
</evidence>
<evidence type="ECO:0000313" key="6">
    <source>
        <dbReference type="EMBL" id="GCA66283.1"/>
    </source>
</evidence>
<dbReference type="Gene3D" id="3.40.190.290">
    <property type="match status" value="1"/>
</dbReference>
<evidence type="ECO:0000256" key="3">
    <source>
        <dbReference type="ARBA" id="ARBA00023125"/>
    </source>
</evidence>
<keyword evidence="7" id="KW-1185">Reference proteome</keyword>
<dbReference type="Proteomes" id="UP000265643">
    <property type="component" value="Unassembled WGS sequence"/>
</dbReference>
<dbReference type="PANTHER" id="PTHR30346">
    <property type="entry name" value="TRANSCRIPTIONAL DUAL REGULATOR HCAR-RELATED"/>
    <property type="match status" value="1"/>
</dbReference>
<dbReference type="PANTHER" id="PTHR30346:SF0">
    <property type="entry name" value="HCA OPERON TRANSCRIPTIONAL ACTIVATOR HCAR"/>
    <property type="match status" value="1"/>
</dbReference>
<dbReference type="GO" id="GO:0003700">
    <property type="term" value="F:DNA-binding transcription factor activity"/>
    <property type="evidence" value="ECO:0007669"/>
    <property type="project" value="InterPro"/>
</dbReference>
<gene>
    <name evidence="6" type="ORF">KGMB01110_07190</name>
</gene>
<evidence type="ECO:0000259" key="5">
    <source>
        <dbReference type="PROSITE" id="PS50931"/>
    </source>
</evidence>
<dbReference type="FunFam" id="1.10.10.10:FF:000001">
    <property type="entry name" value="LysR family transcriptional regulator"/>
    <property type="match status" value="1"/>
</dbReference>
<evidence type="ECO:0000256" key="4">
    <source>
        <dbReference type="ARBA" id="ARBA00023163"/>
    </source>
</evidence>
<dbReference type="InterPro" id="IPR036390">
    <property type="entry name" value="WH_DNA-bd_sf"/>
</dbReference>
<comment type="similarity">
    <text evidence="1">Belongs to the LysR transcriptional regulatory family.</text>
</comment>
<proteinExistence type="inferred from homology"/>
<evidence type="ECO:0000313" key="7">
    <source>
        <dbReference type="Proteomes" id="UP000265643"/>
    </source>
</evidence>
<keyword evidence="4" id="KW-0804">Transcription</keyword>
<dbReference type="GO" id="GO:0003677">
    <property type="term" value="F:DNA binding"/>
    <property type="evidence" value="ECO:0007669"/>
    <property type="project" value="UniProtKB-KW"/>
</dbReference>
<accession>A0A391P9L7</accession>
<feature type="domain" description="HTH lysR-type" evidence="5">
    <location>
        <begin position="1"/>
        <end position="58"/>
    </location>
</feature>
<keyword evidence="3" id="KW-0238">DNA-binding</keyword>